<comment type="caution">
    <text evidence="1">The sequence shown here is derived from an EMBL/GenBank/DDBJ whole genome shotgun (WGS) entry which is preliminary data.</text>
</comment>
<dbReference type="Proteomes" id="UP001595593">
    <property type="component" value="Unassembled WGS sequence"/>
</dbReference>
<organism evidence="1 2">
    <name type="scientific">Teichococcus globiformis</name>
    <dbReference type="NCBI Taxonomy" id="2307229"/>
    <lineage>
        <taxon>Bacteria</taxon>
        <taxon>Pseudomonadati</taxon>
        <taxon>Pseudomonadota</taxon>
        <taxon>Alphaproteobacteria</taxon>
        <taxon>Acetobacterales</taxon>
        <taxon>Roseomonadaceae</taxon>
        <taxon>Roseomonas</taxon>
    </lineage>
</organism>
<dbReference type="InterPro" id="IPR021352">
    <property type="entry name" value="DUF2971"/>
</dbReference>
<protein>
    <submittedName>
        <fullName evidence="1">DUF2971 domain-containing protein</fullName>
    </submittedName>
</protein>
<proteinExistence type="predicted"/>
<dbReference type="Pfam" id="PF11185">
    <property type="entry name" value="DUF2971"/>
    <property type="match status" value="1"/>
</dbReference>
<dbReference type="EMBL" id="JBHRTN010000005">
    <property type="protein sequence ID" value="MFC3124339.1"/>
    <property type="molecule type" value="Genomic_DNA"/>
</dbReference>
<keyword evidence="2" id="KW-1185">Reference proteome</keyword>
<sequence length="325" mass="36510">MTEPQIVKLESRPEHLPTEVEKSSYWRQVLAETRSFLPRPPSVLWHYTSGDGLIGMLNSGSLWSTHVSCLNDAGEMNYASSLLFDALRRQERNAADSSTEAQFLQFVLSGDSSGSALGSNVFVACLTEKDDDLSQWRGYAGGEGGYAIGFNTDWLMFGVHEEHRRSIFRVNYDAASHHALAERMAASTVSNFMMGLEARRHLPDGAWAQGFLPTWSDIITWLGPAIKHPAFIGESEWRFMHRLTEQDYKKLVFRQRRSMMARHFPLRFPAQSNPDGPLLPISHIRVGPSPHRHVSVESVRNMLRACGYSAEQVAVDASSIPFQSL</sequence>
<dbReference type="RefSeq" id="WP_379594765.1">
    <property type="nucleotide sequence ID" value="NZ_JBHRTN010000005.1"/>
</dbReference>
<evidence type="ECO:0000313" key="1">
    <source>
        <dbReference type="EMBL" id="MFC3124339.1"/>
    </source>
</evidence>
<evidence type="ECO:0000313" key="2">
    <source>
        <dbReference type="Proteomes" id="UP001595593"/>
    </source>
</evidence>
<reference evidence="2" key="1">
    <citation type="journal article" date="2019" name="Int. J. Syst. Evol. Microbiol.">
        <title>The Global Catalogue of Microorganisms (GCM) 10K type strain sequencing project: providing services to taxonomists for standard genome sequencing and annotation.</title>
        <authorList>
            <consortium name="The Broad Institute Genomics Platform"/>
            <consortium name="The Broad Institute Genome Sequencing Center for Infectious Disease"/>
            <person name="Wu L."/>
            <person name="Ma J."/>
        </authorList>
    </citation>
    <scope>NUCLEOTIDE SEQUENCE [LARGE SCALE GENOMIC DNA]</scope>
    <source>
        <strain evidence="2">KCTC 52094</strain>
    </source>
</reference>
<accession>A0ABV7FVD6</accession>
<name>A0ABV7FVD6_9PROT</name>
<gene>
    <name evidence="1" type="ORF">ACFOD4_04635</name>
</gene>